<reference evidence="9" key="1">
    <citation type="submission" date="2025-08" db="UniProtKB">
        <authorList>
            <consortium name="Ensembl"/>
        </authorList>
    </citation>
    <scope>IDENTIFICATION</scope>
</reference>
<proteinExistence type="inferred from homology"/>
<organism evidence="9 10">
    <name type="scientific">Cyprinus carpio</name>
    <name type="common">Common carp</name>
    <dbReference type="NCBI Taxonomy" id="7962"/>
    <lineage>
        <taxon>Eukaryota</taxon>
        <taxon>Metazoa</taxon>
        <taxon>Chordata</taxon>
        <taxon>Craniata</taxon>
        <taxon>Vertebrata</taxon>
        <taxon>Euteleostomi</taxon>
        <taxon>Actinopterygii</taxon>
        <taxon>Neopterygii</taxon>
        <taxon>Teleostei</taxon>
        <taxon>Ostariophysi</taxon>
        <taxon>Cypriniformes</taxon>
        <taxon>Cyprinidae</taxon>
        <taxon>Cyprininae</taxon>
        <taxon>Cyprinus</taxon>
    </lineage>
</organism>
<comment type="similarity">
    <text evidence="2">Belongs to the CENP-X/MHF2 family.</text>
</comment>
<evidence type="ECO:0000313" key="10">
    <source>
        <dbReference type="Proteomes" id="UP000694700"/>
    </source>
</evidence>
<evidence type="ECO:0000256" key="6">
    <source>
        <dbReference type="ARBA" id="ARBA00023204"/>
    </source>
</evidence>
<dbReference type="InterPro" id="IPR018552">
    <property type="entry name" value="CENP-X"/>
</dbReference>
<dbReference type="GO" id="GO:0006281">
    <property type="term" value="P:DNA repair"/>
    <property type="evidence" value="ECO:0007669"/>
    <property type="project" value="UniProtKB-KW"/>
</dbReference>
<evidence type="ECO:0000256" key="5">
    <source>
        <dbReference type="ARBA" id="ARBA00023125"/>
    </source>
</evidence>
<dbReference type="PANTHER" id="PTHR28680">
    <property type="entry name" value="CENTROMERE PROTEIN X"/>
    <property type="match status" value="1"/>
</dbReference>
<keyword evidence="7" id="KW-0539">Nucleus</keyword>
<name>A0A8C1W7G3_CYPCA</name>
<dbReference type="Ensembl" id="ENSCCRT00015063931.1">
    <property type="protein sequence ID" value="ENSCCRP00015061904.1"/>
    <property type="gene ID" value="ENSCCRG00015025290.1"/>
</dbReference>
<dbReference type="PANTHER" id="PTHR28680:SF1">
    <property type="entry name" value="CENTROMERE PROTEIN X"/>
    <property type="match status" value="1"/>
</dbReference>
<keyword evidence="4" id="KW-0227">DNA damage</keyword>
<dbReference type="GO" id="GO:0003677">
    <property type="term" value="F:DNA binding"/>
    <property type="evidence" value="ECO:0007669"/>
    <property type="project" value="UniProtKB-KW"/>
</dbReference>
<keyword evidence="5" id="KW-0238">DNA-binding</keyword>
<protein>
    <recommendedName>
        <fullName evidence="3">Centromere protein X</fullName>
    </recommendedName>
</protein>
<evidence type="ECO:0000313" key="9">
    <source>
        <dbReference type="Ensembl" id="ENSCCRP00015061904.1"/>
    </source>
</evidence>
<dbReference type="Pfam" id="PF09415">
    <property type="entry name" value="CENP-X"/>
    <property type="match status" value="1"/>
</dbReference>
<sequence>MLQPNKLNAHDVIITTSQLIITNFQVSSDAVILVAELLKVFVEEATRRAVKQADSEDCDTIDIEHFEKILPQLLLDF</sequence>
<comment type="subcellular location">
    <subcellularLocation>
        <location evidence="1">Nucleus</location>
    </subcellularLocation>
</comment>
<evidence type="ECO:0000256" key="3">
    <source>
        <dbReference type="ARBA" id="ARBA00016388"/>
    </source>
</evidence>
<evidence type="ECO:0000256" key="7">
    <source>
        <dbReference type="ARBA" id="ARBA00023242"/>
    </source>
</evidence>
<dbReference type="Proteomes" id="UP000694700">
    <property type="component" value="Unplaced"/>
</dbReference>
<accession>A0A8C1W7G3</accession>
<comment type="subunit">
    <text evidence="8">Heterodimer with CENPX, sometimes called MHF; this interaction stabilizes both partners. MHF heterodimers can assemble to form tetrameric structures. MHF also coassemble with CENPT-CENPW heterodimers at centromeres to form the tetrameric CENP-T-W-S-X complex. Forms a discrete complex with FANCM and CENPX, called FANCM-MHF; this interaction, probably mediated by direct binding between CENPS and FANCM, leads to synergistic activation of double-stranded DNA binding and strongly stimulates FANCM-mediated DNA remodeling. Recruited by FANCM to the Fanconi anemia (FA) core complex, which consists of CENPS, CENPX, FANCA, FANCB, FANCC, FANCE, FANCF, FANCG, FANCL, FANCM, FAAP24 and FAAP100. The FA core complex associates with Bloom syndrome (BLM) complex, which consists of at least BLM, DNA topoisomerase 3-alpha (TOP3A), RMI1/BLAP75, RPA1/RPA70 and RPA2/RPA32. The super complex between FA and BLM is called BRAFT.</text>
</comment>
<dbReference type="GO" id="GO:0046982">
    <property type="term" value="F:protein heterodimerization activity"/>
    <property type="evidence" value="ECO:0007669"/>
    <property type="project" value="InterPro"/>
</dbReference>
<evidence type="ECO:0000256" key="1">
    <source>
        <dbReference type="ARBA" id="ARBA00004123"/>
    </source>
</evidence>
<evidence type="ECO:0000256" key="8">
    <source>
        <dbReference type="ARBA" id="ARBA00047146"/>
    </source>
</evidence>
<dbReference type="Gene3D" id="6.10.130.30">
    <property type="match status" value="1"/>
</dbReference>
<keyword evidence="6" id="KW-0234">DNA repair</keyword>
<evidence type="ECO:0000256" key="4">
    <source>
        <dbReference type="ARBA" id="ARBA00022763"/>
    </source>
</evidence>
<dbReference type="GO" id="GO:0031297">
    <property type="term" value="P:replication fork processing"/>
    <property type="evidence" value="ECO:0007669"/>
    <property type="project" value="TreeGrafter"/>
</dbReference>
<dbReference type="AlphaFoldDB" id="A0A8C1W7G3"/>
<dbReference type="CDD" id="cd22921">
    <property type="entry name" value="HFD_CENP-X"/>
    <property type="match status" value="1"/>
</dbReference>
<dbReference type="GO" id="GO:0000712">
    <property type="term" value="P:resolution of meiotic recombination intermediates"/>
    <property type="evidence" value="ECO:0007669"/>
    <property type="project" value="TreeGrafter"/>
</dbReference>
<evidence type="ECO:0000256" key="2">
    <source>
        <dbReference type="ARBA" id="ARBA00009359"/>
    </source>
</evidence>
<dbReference type="InterPro" id="IPR009072">
    <property type="entry name" value="Histone-fold"/>
</dbReference>
<dbReference type="GO" id="GO:0071821">
    <property type="term" value="C:FANCM-MHF complex"/>
    <property type="evidence" value="ECO:0007669"/>
    <property type="project" value="TreeGrafter"/>
</dbReference>
<dbReference type="GO" id="GO:0043240">
    <property type="term" value="C:Fanconi anaemia nuclear complex"/>
    <property type="evidence" value="ECO:0007669"/>
    <property type="project" value="TreeGrafter"/>
</dbReference>
<dbReference type="SUPFAM" id="SSF47113">
    <property type="entry name" value="Histone-fold"/>
    <property type="match status" value="1"/>
</dbReference>
<dbReference type="GO" id="GO:0051382">
    <property type="term" value="P:kinetochore assembly"/>
    <property type="evidence" value="ECO:0007669"/>
    <property type="project" value="InterPro"/>
</dbReference>